<dbReference type="PANTHER" id="PTHR43817:SF1">
    <property type="entry name" value="HYDROLASE, FAMILY 43, PUTATIVE (AFU_ORTHOLOGUE AFUA_3G01660)-RELATED"/>
    <property type="match status" value="1"/>
</dbReference>
<dbReference type="InterPro" id="IPR008979">
    <property type="entry name" value="Galactose-bd-like_sf"/>
</dbReference>
<dbReference type="STRING" id="1150368.SAMN02927921_02113"/>
<dbReference type="EMBL" id="FPJE01000010">
    <property type="protein sequence ID" value="SFW52212.1"/>
    <property type="molecule type" value="Genomic_DNA"/>
</dbReference>
<evidence type="ECO:0000256" key="1">
    <source>
        <dbReference type="ARBA" id="ARBA00022729"/>
    </source>
</evidence>
<accession>A0A1K1PXL0</accession>
<dbReference type="InterPro" id="IPR054593">
    <property type="entry name" value="Beta-mannosidase-like_N2"/>
</dbReference>
<sequence>MIRSFRIVYLFLVFLIFLGCKEDTEAPGNDDGFQPATDTSRPWVYWYWMQSAYSREGITADLEAMKEAGIGGAYLMAIKGPADPPLIDPPILQLSAEWWEMVGFAMQEADRLGIALAMHASDGFAVAGGPWITPELSMQKVVWSDTLVEGGKKLEISLPVPPNYKGYYKDIAVFALPVKKKYDNSTEVSPRITWSLKEEKKPGFLSNRKEEGTAKMYEKGWIQYSFDKPFTCRNINIVTGGNNYQAHRLIVETSEDGVHFDRVTRLEPPRQGWQDTDAPYTHAIVPVTSRYYRFVYDPEGSEPGAEDLDAAKWKPSLKVKKIILSGAPKIDQYESKSGLVWRISPETTTSMIAEEDAIAKEDLINITARADAKGKLSWEAPAGMWKIMRFAHTSTGHTNATGGGGVGLEVDKFNPEAIRLQFDKWFGEAIRTADPDLSRRVLKMLHIDSWECGSQNWSPVFREEFRKRRGYDLVDYLPVMAGIPIDNATTSEKVLYDIRKTIAELVTDTFFGTMATEAKKAGVAFSAENVAPTMVSDALSHFRYVDYPGGEFWLKSPTHDKPNDMLDAISGGHIYGKDIIQAEAYTELRMDWDEHPGNLKALGDRNYALGINRFFYHVFVHNPWTDRKPGMTLDGVGTYIQRDQTWWKPGKAWIDYAQRVQYQLQKGSPVIDLAVFTGEEIPSRALLPDRLVSLFPGVFGETTVKKEQTRLDNKGQPLAKMPKEVTYSANITDLSQWVNPMHGYTYDSFNPDVLLNAAKVADGKVTFGSGIAYGALVFPGRRKMSPNTMMSVDVVEKILELVRDGATVFLGDKPQRTPGLNGKEEIEKWQKTVNLLWEEGDENKAVLKIGKGRIVRLPYTQKDFSAVGITPDIRFTSPDGAREEQDIAYTHRRSNAEDIYFISNQKEEKRQVLVSFRIHGRVPELYDAVSGTVTVLKEWKTEGERTILPLQLDKNASVFVRFRERTAEASRKEGRNWQEFQTVQEITGNWKISFDPAFHGPKVPLTAHLFDWSTSGNDSIRHYSGTATYEKTFTWDGKKEGIWLHLGDIANIAEVTLNGTDCGTIWTFPHRVAVAHALQKGENRLRIKITNTWANRLIGDQKLPEPERLTKTTAPFRLQDTPLLKAGLLGPVRLESED</sequence>
<gene>
    <name evidence="4" type="ORF">SAMN02927921_02113</name>
</gene>
<keyword evidence="2 4" id="KW-0378">Hydrolase</keyword>
<dbReference type="PROSITE" id="PS51257">
    <property type="entry name" value="PROKAR_LIPOPROTEIN"/>
    <property type="match status" value="1"/>
</dbReference>
<keyword evidence="5" id="KW-1185">Reference proteome</keyword>
<dbReference type="SUPFAM" id="SSF49785">
    <property type="entry name" value="Galactose-binding domain-like"/>
    <property type="match status" value="1"/>
</dbReference>
<evidence type="ECO:0000256" key="2">
    <source>
        <dbReference type="ARBA" id="ARBA00022801"/>
    </source>
</evidence>
<dbReference type="Pfam" id="PF22666">
    <property type="entry name" value="Glyco_hydro_2_N2"/>
    <property type="match status" value="1"/>
</dbReference>
<evidence type="ECO:0000313" key="4">
    <source>
        <dbReference type="EMBL" id="SFW52212.1"/>
    </source>
</evidence>
<name>A0A1K1PXL0_9FLAO</name>
<dbReference type="Gene3D" id="2.60.120.260">
    <property type="entry name" value="Galactose-binding domain-like"/>
    <property type="match status" value="2"/>
</dbReference>
<proteinExistence type="predicted"/>
<keyword evidence="1" id="KW-0732">Signal</keyword>
<dbReference type="AlphaFoldDB" id="A0A1K1PXL0"/>
<evidence type="ECO:0000313" key="5">
    <source>
        <dbReference type="Proteomes" id="UP000182248"/>
    </source>
</evidence>
<feature type="domain" description="Beta-mannosidase-like galactose-binding" evidence="3">
    <location>
        <begin position="1027"/>
        <end position="1104"/>
    </location>
</feature>
<evidence type="ECO:0000259" key="3">
    <source>
        <dbReference type="Pfam" id="PF22666"/>
    </source>
</evidence>
<dbReference type="NCBIfam" id="NF045579">
    <property type="entry name" value="rhamnoside_JR"/>
    <property type="match status" value="1"/>
</dbReference>
<dbReference type="GO" id="GO:0004553">
    <property type="term" value="F:hydrolase activity, hydrolyzing O-glycosyl compounds"/>
    <property type="evidence" value="ECO:0007669"/>
    <property type="project" value="UniProtKB-ARBA"/>
</dbReference>
<reference evidence="4 5" key="1">
    <citation type="submission" date="2016-11" db="EMBL/GenBank/DDBJ databases">
        <authorList>
            <person name="Jaros S."/>
            <person name="Januszkiewicz K."/>
            <person name="Wedrychowicz H."/>
        </authorList>
    </citation>
    <scope>NUCLEOTIDE SEQUENCE [LARGE SCALE GENOMIC DNA]</scope>
    <source>
        <strain evidence="4 5">CGMCC 1.12145</strain>
    </source>
</reference>
<protein>
    <submittedName>
        <fullName evidence="4">Glycosyl hydrolases family 2, sugar binding domain</fullName>
    </submittedName>
</protein>
<dbReference type="PANTHER" id="PTHR43817">
    <property type="entry name" value="GLYCOSYL HYDROLASE"/>
    <property type="match status" value="1"/>
</dbReference>
<dbReference type="Proteomes" id="UP000182248">
    <property type="component" value="Unassembled WGS sequence"/>
</dbReference>
<organism evidence="4 5">
    <name type="scientific">Sinomicrobium oceani</name>
    <dbReference type="NCBI Taxonomy" id="1150368"/>
    <lineage>
        <taxon>Bacteria</taxon>
        <taxon>Pseudomonadati</taxon>
        <taxon>Bacteroidota</taxon>
        <taxon>Flavobacteriia</taxon>
        <taxon>Flavobacteriales</taxon>
        <taxon>Flavobacteriaceae</taxon>
        <taxon>Sinomicrobium</taxon>
    </lineage>
</organism>
<dbReference type="Pfam" id="PF17132">
    <property type="entry name" value="Glyco_hydro_106"/>
    <property type="match status" value="2"/>
</dbReference>
<dbReference type="RefSeq" id="WP_072317331.1">
    <property type="nucleotide sequence ID" value="NZ_FPJE01000010.1"/>
</dbReference>
<dbReference type="OrthoDB" id="9761519at2"/>